<dbReference type="InParanoid" id="Q7UMJ6"/>
<dbReference type="NCBIfam" id="NF003154">
    <property type="entry name" value="PRK04123.1"/>
    <property type="match status" value="1"/>
</dbReference>
<dbReference type="Pfam" id="PF02782">
    <property type="entry name" value="FGGY_C"/>
    <property type="match status" value="1"/>
</dbReference>
<reference evidence="10 11" key="1">
    <citation type="journal article" date="2003" name="Proc. Natl. Acad. Sci. U.S.A.">
        <title>Complete genome sequence of the marine planctomycete Pirellula sp. strain 1.</title>
        <authorList>
            <person name="Gloeckner F.O."/>
            <person name="Kube M."/>
            <person name="Bauer M."/>
            <person name="Teeling H."/>
            <person name="Lombardot T."/>
            <person name="Ludwig W."/>
            <person name="Gade D."/>
            <person name="Beck A."/>
            <person name="Borzym K."/>
            <person name="Heitmann K."/>
            <person name="Rabus R."/>
            <person name="Schlesner H."/>
            <person name="Amann R."/>
            <person name="Reinhardt R."/>
        </authorList>
    </citation>
    <scope>NUCLEOTIDE SEQUENCE [LARGE SCALE GENOMIC DNA]</scope>
    <source>
        <strain evidence="11">DSM 10527 / NCIMB 13988 / SH1</strain>
    </source>
</reference>
<dbReference type="GO" id="GO:0008741">
    <property type="term" value="F:ribulokinase activity"/>
    <property type="evidence" value="ECO:0007669"/>
    <property type="project" value="UniProtKB-EC"/>
</dbReference>
<dbReference type="InterPro" id="IPR018485">
    <property type="entry name" value="FGGY_C"/>
</dbReference>
<dbReference type="PIRSF" id="PIRSF000538">
    <property type="entry name" value="GlpK"/>
    <property type="match status" value="1"/>
</dbReference>
<dbReference type="EC" id="2.7.1.16" evidence="10"/>
<sequence>MFSSHSLLLVLKDFIRSMSIIALGLDFGTESVRAILVDADGREVGSAVSSFEHGQMLDTLPGSETPLPDRYALQCPADWIESAAVATKEALTSAGMVGDEVVGIGVDFTSCTMLPTQRNGTPLCELDGWKSRPLAWPKLWKHHGALEQADRMTAIAKERGESFLKRYGGVIGLEWFFPKMLETIECDRDVAEAAEVWLEAGDWFVWQLVGGDCHALVRSTCQAGYKAMWSADEGYPSQDYFQAVHPKLAEAVANRMPGEMRSPGQVAGHLTEKMAMRFGLPAGVPVSAAIIDAHSGVPGVGAAEPGALVMVLGTSSCHMLNATKMVDIPGVAGVVEGGILPGLFGYETGQAAVGDAFAWLLKLLNRDSFDDLAKEAMALPPGAAGVTCLDWLNGCRTPLMDGAVRGAFTGLGMQHGPAHLYLALMEASAFGVRWITELLRHGSADHSASGSDESGVPIDRLIATGGLPHHNRAFVEVYADVLGMPIEIHPSTQGPAVGAAVLGMVAAGPEKTPFSSIAEAASAMAAVPEDQRDLIMPRPERTRAYESLYDRYRQLADAVAQQRI</sequence>
<comment type="similarity">
    <text evidence="7">Belongs to the FGGY kinase family.</text>
</comment>
<dbReference type="SUPFAM" id="SSF53067">
    <property type="entry name" value="Actin-like ATPase domain"/>
    <property type="match status" value="2"/>
</dbReference>
<dbReference type="AlphaFoldDB" id="Q7UMJ6"/>
<evidence type="ECO:0000256" key="1">
    <source>
        <dbReference type="ARBA" id="ARBA00022679"/>
    </source>
</evidence>
<accession>Q7UMJ6</accession>
<dbReference type="KEGG" id="rba:RB8788"/>
<protein>
    <submittedName>
        <fullName evidence="10">L-ribulokinase</fullName>
        <ecNumber evidence="10">2.7.1.16</ecNumber>
    </submittedName>
</protein>
<dbReference type="GO" id="GO:0005524">
    <property type="term" value="F:ATP binding"/>
    <property type="evidence" value="ECO:0007669"/>
    <property type="project" value="UniProtKB-KW"/>
</dbReference>
<dbReference type="CDD" id="cd07781">
    <property type="entry name" value="ASKHA_NBD_FGGY_L-RBK"/>
    <property type="match status" value="1"/>
</dbReference>
<keyword evidence="1 7" id="KW-0808">Transferase</keyword>
<dbReference type="EnsemblBacteria" id="CAD75921">
    <property type="protein sequence ID" value="CAD75921"/>
    <property type="gene ID" value="RB8788"/>
</dbReference>
<dbReference type="PROSITE" id="PS00445">
    <property type="entry name" value="FGGY_KINASES_2"/>
    <property type="match status" value="1"/>
</dbReference>
<evidence type="ECO:0000256" key="2">
    <source>
        <dbReference type="ARBA" id="ARBA00022741"/>
    </source>
</evidence>
<keyword evidence="2" id="KW-0547">Nucleotide-binding</keyword>
<dbReference type="FunCoup" id="Q7UMJ6">
    <property type="interactions" value="355"/>
</dbReference>
<evidence type="ECO:0000259" key="8">
    <source>
        <dbReference type="Pfam" id="PF00370"/>
    </source>
</evidence>
<keyword evidence="4" id="KW-0067">ATP-binding</keyword>
<evidence type="ECO:0000313" key="10">
    <source>
        <dbReference type="EMBL" id="CAD75921.1"/>
    </source>
</evidence>
<keyword evidence="6" id="KW-0119">Carbohydrate metabolism</keyword>
<dbReference type="PATRIC" id="fig|243090.15.peg.4216"/>
<dbReference type="HOGENOM" id="CLU_009281_9_1_0"/>
<dbReference type="GO" id="GO:0019321">
    <property type="term" value="P:pentose metabolic process"/>
    <property type="evidence" value="ECO:0000318"/>
    <property type="project" value="GO_Central"/>
</dbReference>
<dbReference type="Gene3D" id="3.30.420.40">
    <property type="match status" value="2"/>
</dbReference>
<dbReference type="eggNOG" id="COG1069">
    <property type="taxonomic scope" value="Bacteria"/>
</dbReference>
<dbReference type="EMBL" id="BX294148">
    <property type="protein sequence ID" value="CAD75921.1"/>
    <property type="molecule type" value="Genomic_DNA"/>
</dbReference>
<dbReference type="PANTHER" id="PTHR43435:SF4">
    <property type="entry name" value="FGGY CARBOHYDRATE KINASE DOMAIN-CONTAINING PROTEIN"/>
    <property type="match status" value="1"/>
</dbReference>
<feature type="domain" description="Carbohydrate kinase FGGY N-terminal" evidence="8">
    <location>
        <begin position="22"/>
        <end position="297"/>
    </location>
</feature>
<gene>
    <name evidence="10" type="primary">araB</name>
    <name evidence="10" type="ordered locus">RB8788</name>
</gene>
<dbReference type="STRING" id="243090.RB8788"/>
<dbReference type="GO" id="GO:0005737">
    <property type="term" value="C:cytoplasm"/>
    <property type="evidence" value="ECO:0000318"/>
    <property type="project" value="GO_Central"/>
</dbReference>
<dbReference type="Proteomes" id="UP000001025">
    <property type="component" value="Chromosome"/>
</dbReference>
<evidence type="ECO:0000256" key="7">
    <source>
        <dbReference type="RuleBase" id="RU003733"/>
    </source>
</evidence>
<dbReference type="PANTHER" id="PTHR43435">
    <property type="entry name" value="RIBULOKINASE"/>
    <property type="match status" value="1"/>
</dbReference>
<name>Q7UMJ6_RHOBA</name>
<dbReference type="GO" id="GO:0019569">
    <property type="term" value="P:L-arabinose catabolic process to D-xylulose 5-phosphate"/>
    <property type="evidence" value="ECO:0007669"/>
    <property type="project" value="InterPro"/>
</dbReference>
<dbReference type="GO" id="GO:0019150">
    <property type="term" value="F:D-ribulokinase activity"/>
    <property type="evidence" value="ECO:0000318"/>
    <property type="project" value="GO_Central"/>
</dbReference>
<keyword evidence="5" id="KW-0054">Arabinose catabolism</keyword>
<evidence type="ECO:0000256" key="4">
    <source>
        <dbReference type="ARBA" id="ARBA00022840"/>
    </source>
</evidence>
<keyword evidence="11" id="KW-1185">Reference proteome</keyword>
<dbReference type="InterPro" id="IPR005929">
    <property type="entry name" value="Ribulokinase"/>
</dbReference>
<dbReference type="Pfam" id="PF00370">
    <property type="entry name" value="FGGY_N"/>
    <property type="match status" value="1"/>
</dbReference>
<keyword evidence="3 7" id="KW-0418">Kinase</keyword>
<evidence type="ECO:0000256" key="3">
    <source>
        <dbReference type="ARBA" id="ARBA00022777"/>
    </source>
</evidence>
<dbReference type="OrthoDB" id="9805576at2"/>
<organism evidence="10 11">
    <name type="scientific">Rhodopirellula baltica (strain DSM 10527 / NCIMB 13988 / SH1)</name>
    <dbReference type="NCBI Taxonomy" id="243090"/>
    <lineage>
        <taxon>Bacteria</taxon>
        <taxon>Pseudomonadati</taxon>
        <taxon>Planctomycetota</taxon>
        <taxon>Planctomycetia</taxon>
        <taxon>Pirellulales</taxon>
        <taxon>Pirellulaceae</taxon>
        <taxon>Rhodopirellula</taxon>
    </lineage>
</organism>
<feature type="domain" description="Carbohydrate kinase FGGY C-terminal" evidence="9">
    <location>
        <begin position="309"/>
        <end position="507"/>
    </location>
</feature>
<dbReference type="InterPro" id="IPR018483">
    <property type="entry name" value="Carb_kinase_FGGY_CS"/>
</dbReference>
<evidence type="ECO:0000259" key="9">
    <source>
        <dbReference type="Pfam" id="PF02782"/>
    </source>
</evidence>
<dbReference type="InterPro" id="IPR043129">
    <property type="entry name" value="ATPase_NBD"/>
</dbReference>
<evidence type="ECO:0000313" key="11">
    <source>
        <dbReference type="Proteomes" id="UP000001025"/>
    </source>
</evidence>
<evidence type="ECO:0000256" key="6">
    <source>
        <dbReference type="ARBA" id="ARBA00023277"/>
    </source>
</evidence>
<dbReference type="InterPro" id="IPR018484">
    <property type="entry name" value="FGGY_N"/>
</dbReference>
<dbReference type="InterPro" id="IPR000577">
    <property type="entry name" value="Carb_kinase_FGGY"/>
</dbReference>
<evidence type="ECO:0000256" key="5">
    <source>
        <dbReference type="ARBA" id="ARBA00022935"/>
    </source>
</evidence>
<proteinExistence type="inferred from homology"/>